<dbReference type="AlphaFoldDB" id="A0A239Q355"/>
<proteinExistence type="predicted"/>
<accession>A0A239Q355</accession>
<evidence type="ECO:0000313" key="2">
    <source>
        <dbReference type="EMBL" id="SNT76622.1"/>
    </source>
</evidence>
<dbReference type="SUPFAM" id="SSF51294">
    <property type="entry name" value="Hedgehog/intein (Hint) domain"/>
    <property type="match status" value="1"/>
</dbReference>
<dbReference type="RefSeq" id="WP_245847434.1">
    <property type="nucleotide sequence ID" value="NZ_CP067130.1"/>
</dbReference>
<protein>
    <submittedName>
        <fullName evidence="2">Hint domain-containing protein</fullName>
    </submittedName>
</protein>
<name>A0A239Q355_9RHOB</name>
<dbReference type="Gene3D" id="2.170.16.10">
    <property type="entry name" value="Hedgehog/Intein (Hint) domain"/>
    <property type="match status" value="1"/>
</dbReference>
<sequence length="374" mass="41119">MPTIEQTVYVSKEMLGYIGNQPTNPPGINPGDEGFGLYAPDVTDLNTYLGTETEYYRLNGWQLNGADQFANGQFWSLDAYTGDGDPREDDDPSHWTEIYAQLTPKNDLVNGLGIGDNYIVLEIGGEHIMLDFDGTFSDVPTDVVYEPNRDPGGEGAPTFDEGEDAFDGAVCFAAGTLIETGNSPMRVEDLRVGQIVLTKDHGPQPIRWISSQTLSPAVLARHENLRPVRIKAGALGAGTPSSDLVVSPQHRILVRSKIANRMFGASEILVAAKQLLELDGVEIAADLEEVRYFHILFDRHEIVLSNGAESEAFYTGPQALKSVDAAARAEIFRIFPELKDRDYRPEPARTLVSGRVARNMVKRHIKNDMELVAA</sequence>
<evidence type="ECO:0000259" key="1">
    <source>
        <dbReference type="Pfam" id="PF13403"/>
    </source>
</evidence>
<reference evidence="2 3" key="1">
    <citation type="submission" date="2017-07" db="EMBL/GenBank/DDBJ databases">
        <authorList>
            <person name="Sun Z.S."/>
            <person name="Albrecht U."/>
            <person name="Echele G."/>
            <person name="Lee C.C."/>
        </authorList>
    </citation>
    <scope>NUCLEOTIDE SEQUENCE [LARGE SCALE GENOMIC DNA]</scope>
    <source>
        <strain evidence="2 3">DSM 14827</strain>
    </source>
</reference>
<feature type="domain" description="Hedgehog/Intein (Hint)" evidence="1">
    <location>
        <begin position="170"/>
        <end position="316"/>
    </location>
</feature>
<gene>
    <name evidence="2" type="ORF">SAMN05444959_12317</name>
</gene>
<dbReference type="Pfam" id="PF13403">
    <property type="entry name" value="Hint_2"/>
    <property type="match status" value="1"/>
</dbReference>
<dbReference type="Proteomes" id="UP000198307">
    <property type="component" value="Unassembled WGS sequence"/>
</dbReference>
<dbReference type="InterPro" id="IPR028992">
    <property type="entry name" value="Hedgehog/Intein_dom"/>
</dbReference>
<evidence type="ECO:0000313" key="3">
    <source>
        <dbReference type="Proteomes" id="UP000198307"/>
    </source>
</evidence>
<keyword evidence="3" id="KW-1185">Reference proteome</keyword>
<dbReference type="InterPro" id="IPR036844">
    <property type="entry name" value="Hint_dom_sf"/>
</dbReference>
<dbReference type="EMBL" id="FZQB01000023">
    <property type="protein sequence ID" value="SNT76622.1"/>
    <property type="molecule type" value="Genomic_DNA"/>
</dbReference>
<organism evidence="2 3">
    <name type="scientific">Paracoccus seriniphilus</name>
    <dbReference type="NCBI Taxonomy" id="184748"/>
    <lineage>
        <taxon>Bacteria</taxon>
        <taxon>Pseudomonadati</taxon>
        <taxon>Pseudomonadota</taxon>
        <taxon>Alphaproteobacteria</taxon>
        <taxon>Rhodobacterales</taxon>
        <taxon>Paracoccaceae</taxon>
        <taxon>Paracoccus</taxon>
    </lineage>
</organism>